<feature type="compositionally biased region" description="Acidic residues" evidence="3">
    <location>
        <begin position="130"/>
        <end position="141"/>
    </location>
</feature>
<comment type="caution">
    <text evidence="5">The sequence shown here is derived from an EMBL/GenBank/DDBJ whole genome shotgun (WGS) entry which is preliminary data.</text>
</comment>
<evidence type="ECO:0000313" key="6">
    <source>
        <dbReference type="Proteomes" id="UP001420932"/>
    </source>
</evidence>
<dbReference type="InterPro" id="IPR054696">
    <property type="entry name" value="GTP-eEF1A_C"/>
</dbReference>
<dbReference type="EMBL" id="JBBNAF010000002">
    <property type="protein sequence ID" value="KAK9164809.1"/>
    <property type="molecule type" value="Genomic_DNA"/>
</dbReference>
<dbReference type="GO" id="GO:0005525">
    <property type="term" value="F:GTP binding"/>
    <property type="evidence" value="ECO:0007669"/>
    <property type="project" value="UniProtKB-KW"/>
</dbReference>
<reference evidence="5 6" key="1">
    <citation type="submission" date="2024-01" db="EMBL/GenBank/DDBJ databases">
        <title>Genome assemblies of Stephania.</title>
        <authorList>
            <person name="Yang L."/>
        </authorList>
    </citation>
    <scope>NUCLEOTIDE SEQUENCE [LARGE SCALE GENOMIC DNA]</scope>
    <source>
        <strain evidence="5">YNDBR</strain>
        <tissue evidence="5">Leaf</tissue>
    </source>
</reference>
<dbReference type="Gene3D" id="2.40.30.10">
    <property type="entry name" value="Translation factors"/>
    <property type="match status" value="1"/>
</dbReference>
<protein>
    <recommendedName>
        <fullName evidence="4">GTP-eEF1A C-terminal domain-containing protein</fullName>
    </recommendedName>
</protein>
<proteinExistence type="predicted"/>
<feature type="domain" description="GTP-eEF1A C-terminal" evidence="4">
    <location>
        <begin position="12"/>
        <end position="67"/>
    </location>
</feature>
<dbReference type="AlphaFoldDB" id="A0AAP0L8Y6"/>
<organism evidence="5 6">
    <name type="scientific">Stephania yunnanensis</name>
    <dbReference type="NCBI Taxonomy" id="152371"/>
    <lineage>
        <taxon>Eukaryota</taxon>
        <taxon>Viridiplantae</taxon>
        <taxon>Streptophyta</taxon>
        <taxon>Embryophyta</taxon>
        <taxon>Tracheophyta</taxon>
        <taxon>Spermatophyta</taxon>
        <taxon>Magnoliopsida</taxon>
        <taxon>Ranunculales</taxon>
        <taxon>Menispermaceae</taxon>
        <taxon>Menispermoideae</taxon>
        <taxon>Cissampelideae</taxon>
        <taxon>Stephania</taxon>
    </lineage>
</organism>
<name>A0AAP0L8Y6_9MAGN</name>
<keyword evidence="6" id="KW-1185">Reference proteome</keyword>
<dbReference type="InterPro" id="IPR009001">
    <property type="entry name" value="Transl_elong_EF1A/Init_IF2_C"/>
</dbReference>
<evidence type="ECO:0000256" key="2">
    <source>
        <dbReference type="ARBA" id="ARBA00023134"/>
    </source>
</evidence>
<feature type="compositionally biased region" description="Polar residues" evidence="3">
    <location>
        <begin position="102"/>
        <end position="117"/>
    </location>
</feature>
<sequence length="173" mass="19656">MLAEKHVGVVSEFDAQLQIIELLDNAIFTAGYKAALHIHSVVEECEIVKLLQQIGPKTKKPMKKKLEIFRRKVRKDWYVGLHSDLVDRSLPDVHDESLIKEGSTTESMSNGGSSDSNPDAKDGIHVATVENDEDLEADADSSFELFRDNDERADEYNYDYDDYIDESMWGDEE</sequence>
<feature type="region of interest" description="Disordered" evidence="3">
    <location>
        <begin position="96"/>
        <end position="148"/>
    </location>
</feature>
<evidence type="ECO:0000256" key="3">
    <source>
        <dbReference type="SAM" id="MobiDB-lite"/>
    </source>
</evidence>
<gene>
    <name evidence="5" type="ORF">Syun_005711</name>
</gene>
<accession>A0AAP0L8Y6</accession>
<dbReference type="Pfam" id="PF22594">
    <property type="entry name" value="GTP-eEF1A_C"/>
    <property type="match status" value="1"/>
</dbReference>
<dbReference type="Proteomes" id="UP001420932">
    <property type="component" value="Unassembled WGS sequence"/>
</dbReference>
<keyword evidence="2" id="KW-0342">GTP-binding</keyword>
<evidence type="ECO:0000256" key="1">
    <source>
        <dbReference type="ARBA" id="ARBA00022741"/>
    </source>
</evidence>
<dbReference type="SUPFAM" id="SSF50465">
    <property type="entry name" value="EF-Tu/eEF-1alpha/eIF2-gamma C-terminal domain"/>
    <property type="match status" value="1"/>
</dbReference>
<evidence type="ECO:0000313" key="5">
    <source>
        <dbReference type="EMBL" id="KAK9164809.1"/>
    </source>
</evidence>
<keyword evidence="1" id="KW-0547">Nucleotide-binding</keyword>
<evidence type="ECO:0000259" key="4">
    <source>
        <dbReference type="Pfam" id="PF22594"/>
    </source>
</evidence>